<sequence length="72" mass="8333">MCSLGEGISVMRTRKSYHTPEVWNEGVQAIRDIRNNFSRSAGVPYFGCPKEQEELTRSGFYDINEEDEMLEQ</sequence>
<gene>
    <name evidence="1" type="ORF">KIN20_022920</name>
</gene>
<keyword evidence="2" id="KW-1185">Reference proteome</keyword>
<proteinExistence type="predicted"/>
<comment type="caution">
    <text evidence="1">The sequence shown here is derived from an EMBL/GenBank/DDBJ whole genome shotgun (WGS) entry which is preliminary data.</text>
</comment>
<dbReference type="AlphaFoldDB" id="A0AAD5N8H2"/>
<protein>
    <submittedName>
        <fullName evidence="1">Uncharacterized protein</fullName>
    </submittedName>
</protein>
<dbReference type="EMBL" id="JAHQIW010004625">
    <property type="protein sequence ID" value="KAJ1363136.1"/>
    <property type="molecule type" value="Genomic_DNA"/>
</dbReference>
<accession>A0AAD5N8H2</accession>
<reference evidence="1" key="1">
    <citation type="submission" date="2021-06" db="EMBL/GenBank/DDBJ databases">
        <title>Parelaphostrongylus tenuis whole genome reference sequence.</title>
        <authorList>
            <person name="Garwood T.J."/>
            <person name="Larsen P.A."/>
            <person name="Fountain-Jones N.M."/>
            <person name="Garbe J.R."/>
            <person name="Macchietto M.G."/>
            <person name="Kania S.A."/>
            <person name="Gerhold R.W."/>
            <person name="Richards J.E."/>
            <person name="Wolf T.M."/>
        </authorList>
    </citation>
    <scope>NUCLEOTIDE SEQUENCE</scope>
    <source>
        <strain evidence="1">MNPRO001-30</strain>
        <tissue evidence="1">Meninges</tissue>
    </source>
</reference>
<dbReference type="Proteomes" id="UP001196413">
    <property type="component" value="Unassembled WGS sequence"/>
</dbReference>
<evidence type="ECO:0000313" key="1">
    <source>
        <dbReference type="EMBL" id="KAJ1363136.1"/>
    </source>
</evidence>
<name>A0AAD5N8H2_PARTN</name>
<organism evidence="1 2">
    <name type="scientific">Parelaphostrongylus tenuis</name>
    <name type="common">Meningeal worm</name>
    <dbReference type="NCBI Taxonomy" id="148309"/>
    <lineage>
        <taxon>Eukaryota</taxon>
        <taxon>Metazoa</taxon>
        <taxon>Ecdysozoa</taxon>
        <taxon>Nematoda</taxon>
        <taxon>Chromadorea</taxon>
        <taxon>Rhabditida</taxon>
        <taxon>Rhabditina</taxon>
        <taxon>Rhabditomorpha</taxon>
        <taxon>Strongyloidea</taxon>
        <taxon>Metastrongylidae</taxon>
        <taxon>Parelaphostrongylus</taxon>
    </lineage>
</organism>
<evidence type="ECO:0000313" key="2">
    <source>
        <dbReference type="Proteomes" id="UP001196413"/>
    </source>
</evidence>